<dbReference type="EMBL" id="BKCJ010562029">
    <property type="protein sequence ID" value="GFB14574.1"/>
    <property type="molecule type" value="Genomic_DNA"/>
</dbReference>
<reference evidence="3" key="1">
    <citation type="journal article" date="2019" name="Sci. Rep.">
        <title>Draft genome of Tanacetum cinerariifolium, the natural source of mosquito coil.</title>
        <authorList>
            <person name="Yamashiro T."/>
            <person name="Shiraishi A."/>
            <person name="Satake H."/>
            <person name="Nakayama K."/>
        </authorList>
    </citation>
    <scope>NUCLEOTIDE SEQUENCE</scope>
</reference>
<name>A0A699KW68_TANCI</name>
<accession>A0A699KW68</accession>
<protein>
    <submittedName>
        <fullName evidence="3">Retrovirus-related Pol polyprotein from transposon TNT 1-94</fullName>
    </submittedName>
</protein>
<feature type="compositionally biased region" description="Basic and acidic residues" evidence="1">
    <location>
        <begin position="150"/>
        <end position="166"/>
    </location>
</feature>
<dbReference type="Pfam" id="PF25597">
    <property type="entry name" value="SH3_retrovirus"/>
    <property type="match status" value="1"/>
</dbReference>
<feature type="non-terminal residue" evidence="3">
    <location>
        <position position="177"/>
    </location>
</feature>
<sequence length="177" mass="19713">MKPEKGLINRANMLGLTRGSVLLAFLTSNTGKFQGKVDEGFLIGYSVCSKAFRVFNSRTRIIQETLHVNFLENKPNVAGTGLTWFQDTLDAKKAGEEVDLSYMLFPVWLSVGSINPQNNAEDAAFDWKEHDFDVQKPESKVILSPSSSDQSKDQDDKTMKEAKGKSLVESVTGYRDL</sequence>
<evidence type="ECO:0000259" key="2">
    <source>
        <dbReference type="Pfam" id="PF25597"/>
    </source>
</evidence>
<organism evidence="3">
    <name type="scientific">Tanacetum cinerariifolium</name>
    <name type="common">Dalmatian daisy</name>
    <name type="synonym">Chrysanthemum cinerariifolium</name>
    <dbReference type="NCBI Taxonomy" id="118510"/>
    <lineage>
        <taxon>Eukaryota</taxon>
        <taxon>Viridiplantae</taxon>
        <taxon>Streptophyta</taxon>
        <taxon>Embryophyta</taxon>
        <taxon>Tracheophyta</taxon>
        <taxon>Spermatophyta</taxon>
        <taxon>Magnoliopsida</taxon>
        <taxon>eudicotyledons</taxon>
        <taxon>Gunneridae</taxon>
        <taxon>Pentapetalae</taxon>
        <taxon>asterids</taxon>
        <taxon>campanulids</taxon>
        <taxon>Asterales</taxon>
        <taxon>Asteraceae</taxon>
        <taxon>Asteroideae</taxon>
        <taxon>Anthemideae</taxon>
        <taxon>Anthemidinae</taxon>
        <taxon>Tanacetum</taxon>
    </lineage>
</organism>
<gene>
    <name evidence="3" type="ORF">Tci_686545</name>
</gene>
<feature type="region of interest" description="Disordered" evidence="1">
    <location>
        <begin position="137"/>
        <end position="177"/>
    </location>
</feature>
<feature type="domain" description="Retroviral polymerase SH3-like" evidence="2">
    <location>
        <begin position="29"/>
        <end position="74"/>
    </location>
</feature>
<proteinExistence type="predicted"/>
<evidence type="ECO:0000313" key="3">
    <source>
        <dbReference type="EMBL" id="GFB14574.1"/>
    </source>
</evidence>
<evidence type="ECO:0000256" key="1">
    <source>
        <dbReference type="SAM" id="MobiDB-lite"/>
    </source>
</evidence>
<dbReference type="AlphaFoldDB" id="A0A699KW68"/>
<comment type="caution">
    <text evidence="3">The sequence shown here is derived from an EMBL/GenBank/DDBJ whole genome shotgun (WGS) entry which is preliminary data.</text>
</comment>
<dbReference type="InterPro" id="IPR057670">
    <property type="entry name" value="SH3_retrovirus"/>
</dbReference>